<organism evidence="2 3">
    <name type="scientific">Purpureocillium lilacinum</name>
    <name type="common">Paecilomyces lilacinus</name>
    <dbReference type="NCBI Taxonomy" id="33203"/>
    <lineage>
        <taxon>Eukaryota</taxon>
        <taxon>Fungi</taxon>
        <taxon>Dikarya</taxon>
        <taxon>Ascomycota</taxon>
        <taxon>Pezizomycotina</taxon>
        <taxon>Sordariomycetes</taxon>
        <taxon>Hypocreomycetidae</taxon>
        <taxon>Hypocreales</taxon>
        <taxon>Ophiocordycipitaceae</taxon>
        <taxon>Purpureocillium</taxon>
    </lineage>
</organism>
<protein>
    <submittedName>
        <fullName evidence="2">Uncharacterized protein</fullName>
    </submittedName>
</protein>
<evidence type="ECO:0000256" key="1">
    <source>
        <dbReference type="SAM" id="MobiDB-lite"/>
    </source>
</evidence>
<comment type="caution">
    <text evidence="2">The sequence shown here is derived from an EMBL/GenBank/DDBJ whole genome shotgun (WGS) entry which is preliminary data.</text>
</comment>
<evidence type="ECO:0000313" key="3">
    <source>
        <dbReference type="Proteomes" id="UP000245956"/>
    </source>
</evidence>
<dbReference type="AlphaFoldDB" id="A0A2U3DZH0"/>
<feature type="region of interest" description="Disordered" evidence="1">
    <location>
        <begin position="1"/>
        <end position="31"/>
    </location>
</feature>
<sequence length="296" mass="30766">MGLGAVRESRAAMQHTRYKPSSDNHPDGKTQLPNGFTDNAVSNDPTQLLGNYISTRENTGHLAIYDYEQNSRSKISDRHATRGLQVINSRLLLRAEPRVVSQDKHEVVSAVCEFLVGTAPPAGAASAGAGSAKASVDGAKTLLGIAKNGQVLQGGAAARVILAAGGSGKEIVGVVMGAGAAGAVAGGIIGYLFTELTIKTACGLALGTTTVGYNSKSEAGRAIDAWRKTFAGEGMSTEAWKRLWTRIPLSGIVKGIAGGTIKPGINRKHPLMKLTQSNWECAKPQMIANGCSAART</sequence>
<reference evidence="2 3" key="1">
    <citation type="journal article" date="2016" name="Front. Microbiol.">
        <title>Genome and transcriptome sequences reveal the specific parasitism of the nematophagous Purpureocillium lilacinum 36-1.</title>
        <authorList>
            <person name="Xie J."/>
            <person name="Li S."/>
            <person name="Mo C."/>
            <person name="Xiao X."/>
            <person name="Peng D."/>
            <person name="Wang G."/>
            <person name="Xiao Y."/>
        </authorList>
    </citation>
    <scope>NUCLEOTIDE SEQUENCE [LARGE SCALE GENOMIC DNA]</scope>
    <source>
        <strain evidence="2 3">36-1</strain>
    </source>
</reference>
<gene>
    <name evidence="2" type="ORF">PCL_02576</name>
</gene>
<dbReference type="EMBL" id="LCWV01000017">
    <property type="protein sequence ID" value="PWI67655.1"/>
    <property type="molecule type" value="Genomic_DNA"/>
</dbReference>
<dbReference type="Proteomes" id="UP000245956">
    <property type="component" value="Unassembled WGS sequence"/>
</dbReference>
<name>A0A2U3DZH0_PURLI</name>
<evidence type="ECO:0000313" key="2">
    <source>
        <dbReference type="EMBL" id="PWI67655.1"/>
    </source>
</evidence>
<accession>A0A2U3DZH0</accession>
<proteinExistence type="predicted"/>